<dbReference type="GO" id="GO:0005524">
    <property type="term" value="F:ATP binding"/>
    <property type="evidence" value="ECO:0007669"/>
    <property type="project" value="UniProtKB-UniRule"/>
</dbReference>
<feature type="domain" description="Phorbol-ester/DAG-type" evidence="24">
    <location>
        <begin position="973"/>
        <end position="1023"/>
    </location>
</feature>
<keyword evidence="8" id="KW-0808">Transferase</keyword>
<dbReference type="FunFam" id="1.10.510.10:FF:000014">
    <property type="entry name" value="Non-specific serine/threonine protein kinase"/>
    <property type="match status" value="1"/>
</dbReference>
<evidence type="ECO:0000256" key="19">
    <source>
        <dbReference type="PROSITE-ProRule" id="PRU10141"/>
    </source>
</evidence>
<keyword evidence="9" id="KW-0479">Metal-binding</keyword>
<evidence type="ECO:0000256" key="7">
    <source>
        <dbReference type="ARBA" id="ARBA00022553"/>
    </source>
</evidence>
<feature type="coiled-coil region" evidence="20">
    <location>
        <begin position="643"/>
        <end position="751"/>
    </location>
</feature>
<dbReference type="Gene3D" id="3.30.60.20">
    <property type="match status" value="1"/>
</dbReference>
<dbReference type="InterPro" id="IPR002219">
    <property type="entry name" value="PKC_DAG/PE"/>
</dbReference>
<keyword evidence="16 20" id="KW-0175">Coiled coil</keyword>
<keyword evidence="7" id="KW-0597">Phosphoprotein</keyword>
<evidence type="ECO:0000256" key="1">
    <source>
        <dbReference type="ARBA" id="ARBA00001946"/>
    </source>
</evidence>
<dbReference type="Pfam" id="PF00069">
    <property type="entry name" value="Pkinase"/>
    <property type="match status" value="1"/>
</dbReference>
<dbReference type="PROSITE" id="PS50081">
    <property type="entry name" value="ZF_DAG_PE_2"/>
    <property type="match status" value="1"/>
</dbReference>
<dbReference type="GO" id="GO:0008270">
    <property type="term" value="F:zinc ion binding"/>
    <property type="evidence" value="ECO:0007669"/>
    <property type="project" value="UniProtKB-KW"/>
</dbReference>
<dbReference type="PANTHER" id="PTHR22988:SF66">
    <property type="entry name" value="SERINE_THREONINE-PROTEIN KINASE GENGHIS KHAN"/>
    <property type="match status" value="1"/>
</dbReference>
<dbReference type="InterPro" id="IPR057529">
    <property type="entry name" value="MRCK/ROCK_PH"/>
</dbReference>
<dbReference type="Pfam" id="PF15796">
    <property type="entry name" value="KELK"/>
    <property type="match status" value="1"/>
</dbReference>
<dbReference type="InterPro" id="IPR031597">
    <property type="entry name" value="KELK"/>
</dbReference>
<keyword evidence="12" id="KW-0418">Kinase</keyword>
<proteinExistence type="inferred from homology"/>
<dbReference type="SMART" id="SM00133">
    <property type="entry name" value="S_TK_X"/>
    <property type="match status" value="1"/>
</dbReference>
<feature type="domain" description="Protein kinase" evidence="23">
    <location>
        <begin position="79"/>
        <end position="345"/>
    </location>
</feature>
<dbReference type="PROSITE" id="PS00107">
    <property type="entry name" value="PROTEIN_KINASE_ATP"/>
    <property type="match status" value="1"/>
</dbReference>
<keyword evidence="6" id="KW-0723">Serine/threonine-protein kinase</keyword>
<keyword evidence="14 19" id="KW-0067">ATP-binding</keyword>
<keyword evidence="10 19" id="KW-0547">Nucleotide-binding</keyword>
<evidence type="ECO:0000259" key="27">
    <source>
        <dbReference type="PROSITE" id="PS51285"/>
    </source>
</evidence>
<dbReference type="EnsemblMetazoa" id="XM_022800214">
    <property type="protein sequence ID" value="XP_022655949"/>
    <property type="gene ID" value="LOC111248241"/>
</dbReference>
<evidence type="ECO:0000256" key="21">
    <source>
        <dbReference type="SAM" id="MobiDB-lite"/>
    </source>
</evidence>
<evidence type="ECO:0000256" key="11">
    <source>
        <dbReference type="ARBA" id="ARBA00022771"/>
    </source>
</evidence>
<comment type="catalytic activity">
    <reaction evidence="17">
        <text>L-threonyl-[protein] + ATP = O-phospho-L-threonyl-[protein] + ADP + H(+)</text>
        <dbReference type="Rhea" id="RHEA:46608"/>
        <dbReference type="Rhea" id="RHEA-COMP:11060"/>
        <dbReference type="Rhea" id="RHEA-COMP:11605"/>
        <dbReference type="ChEBI" id="CHEBI:15378"/>
        <dbReference type="ChEBI" id="CHEBI:30013"/>
        <dbReference type="ChEBI" id="CHEBI:30616"/>
        <dbReference type="ChEBI" id="CHEBI:61977"/>
        <dbReference type="ChEBI" id="CHEBI:456216"/>
        <dbReference type="EC" id="2.7.11.1"/>
    </reaction>
</comment>
<dbReference type="PROSITE" id="PS50219">
    <property type="entry name" value="CNH"/>
    <property type="match status" value="1"/>
</dbReference>
<dbReference type="RefSeq" id="XP_022655949.1">
    <property type="nucleotide sequence ID" value="XM_022800214.1"/>
</dbReference>
<feature type="coiled-coil region" evidence="20">
    <location>
        <begin position="489"/>
        <end position="600"/>
    </location>
</feature>
<dbReference type="PROSITE" id="PS50003">
    <property type="entry name" value="PH_DOMAIN"/>
    <property type="match status" value="1"/>
</dbReference>
<reference evidence="28" key="1">
    <citation type="submission" date="2021-01" db="UniProtKB">
        <authorList>
            <consortium name="EnsemblMetazoa"/>
        </authorList>
    </citation>
    <scope>IDENTIFICATION</scope>
</reference>
<evidence type="ECO:0000256" key="20">
    <source>
        <dbReference type="SAM" id="Coils"/>
    </source>
</evidence>
<keyword evidence="5" id="KW-0963">Cytoplasm</keyword>
<dbReference type="FunFam" id="3.30.60.20:FF:000005">
    <property type="entry name" value="Non-specific serine/threonine protein kinase"/>
    <property type="match status" value="1"/>
</dbReference>
<dbReference type="Gene3D" id="2.30.29.30">
    <property type="entry name" value="Pleckstrin-homology domain (PH domain)/Phosphotyrosine-binding domain (PTB)"/>
    <property type="match status" value="1"/>
</dbReference>
<evidence type="ECO:0000259" key="24">
    <source>
        <dbReference type="PROSITE" id="PS50081"/>
    </source>
</evidence>
<evidence type="ECO:0000259" key="22">
    <source>
        <dbReference type="PROSITE" id="PS50003"/>
    </source>
</evidence>
<dbReference type="InterPro" id="IPR008271">
    <property type="entry name" value="Ser/Thr_kinase_AS"/>
</dbReference>
<evidence type="ECO:0000256" key="13">
    <source>
        <dbReference type="ARBA" id="ARBA00022833"/>
    </source>
</evidence>
<comment type="similarity">
    <text evidence="3">Belongs to the protein kinase superfamily. AGC Ser/Thr protein kinase family. DMPK subfamily.</text>
</comment>
<keyword evidence="11" id="KW-0863">Zinc-finger</keyword>
<dbReference type="FunFam" id="3.30.200.20:FF:000017">
    <property type="entry name" value="Non-specific serine/threonine protein kinase"/>
    <property type="match status" value="1"/>
</dbReference>
<dbReference type="InterPro" id="IPR000961">
    <property type="entry name" value="AGC-kinase_C"/>
</dbReference>
<evidence type="ECO:0000256" key="12">
    <source>
        <dbReference type="ARBA" id="ARBA00022777"/>
    </source>
</evidence>
<dbReference type="GO" id="GO:0005856">
    <property type="term" value="C:cytoskeleton"/>
    <property type="evidence" value="ECO:0007669"/>
    <property type="project" value="TreeGrafter"/>
</dbReference>
<dbReference type="GO" id="GO:0031032">
    <property type="term" value="P:actomyosin structure organization"/>
    <property type="evidence" value="ECO:0007669"/>
    <property type="project" value="TreeGrafter"/>
</dbReference>
<evidence type="ECO:0000256" key="2">
    <source>
        <dbReference type="ARBA" id="ARBA00004496"/>
    </source>
</evidence>
<accession>A0A7M7JRR0</accession>
<feature type="compositionally biased region" description="Low complexity" evidence="21">
    <location>
        <begin position="1585"/>
        <end position="1600"/>
    </location>
</feature>
<dbReference type="Gene3D" id="3.30.200.20">
    <property type="entry name" value="Phosphorylase Kinase, domain 1"/>
    <property type="match status" value="1"/>
</dbReference>
<evidence type="ECO:0000256" key="9">
    <source>
        <dbReference type="ARBA" id="ARBA00022723"/>
    </source>
</evidence>
<evidence type="ECO:0000259" key="26">
    <source>
        <dbReference type="PROSITE" id="PS50219"/>
    </source>
</evidence>
<comment type="subcellular location">
    <subcellularLocation>
        <location evidence="2">Cytoplasm</location>
    </subcellularLocation>
</comment>
<dbReference type="SMART" id="SM00233">
    <property type="entry name" value="PH"/>
    <property type="match status" value="1"/>
</dbReference>
<evidence type="ECO:0000256" key="15">
    <source>
        <dbReference type="ARBA" id="ARBA00022842"/>
    </source>
</evidence>
<feature type="compositionally biased region" description="Pro residues" evidence="21">
    <location>
        <begin position="1601"/>
        <end position="1613"/>
    </location>
</feature>
<evidence type="ECO:0000256" key="4">
    <source>
        <dbReference type="ARBA" id="ARBA00012513"/>
    </source>
</evidence>
<sequence>MAGSLKERVSRVDNMFLRNHIRVGGTAFTVDSLVDCLLLLYDECVRSSLSKDKTLQGFVKFVSPVVAEVKRQRLARSDFEILKVIGRGAFGEVAVVREKSSHKVYAMKILNKWEMLKRAETACFQEERDVLVFGDKRWITNLHYSFQDQSNLYLVMDYYCGGDLLTLLSKFEDRLPEDMAKFYIAEMILAIHSLHVLRYVHRDVKPDNVLLDAHGHIRLADFGSCLRLGEGGLVHSRVAVGTPDYISPEILRAMEDNQGTYGPECDWWSLGVCMYEMLFGETPFYAESLLETYGKIMNHKSSFDFPEDTVGVSEDAKDLIRHLVCSADVRLGQNGVEDFKAHPWFSGIDWDTIRDSEAPFIPQVSSPTDTSNFDVDELTFKNADSSAPPSANAVFSGLHLPFIGFTFTSNSQLSEGLNGGEETDTVDTSAERDELRRLREELNKMRARNSEMEIELKTVCLSMAACGNTSETGGSAAANGEMSAVSCQLRDMERLITNLSRDKGDLQEELRESQERITQMSKEMKDQTTQLKTAMSEYNEVSDRLSDLRAQKQRLSRQVRDKEEEVESAMHKIDTLRQELRKADRLRREQETLVEEAQAEALKERRLRERSDEYVRHLETELETLRTGASGGTNGTSSSGDLIVQLKAELQEQDKHWRELEAQWGSRTQLEISGLKHKLGETQQAKELLEEEVHRLRRSAEESGNGLKVAAGGRSRIQALEEELARARSEIERLVALLQRGDQEMAVLREKHEFIANWETQITEIIQWVSDEKDAREYLQALATKMTQELDYLRGIPSSGGGALEQKNWRNRRSQKLDKMELLALQSSLQSEIQAKQAIAEELSQVRAEMVAQHKELERLRQELGEKDKALKEAKKELDEGDTLLDQFLKDTAGQRESGTPAPLVSTSAAQGTAVGSNLSLAMGSRPSSRNLVISSPILQGAGTYSDALNKSLQHTNSITTTTIPVTAAKLKAHQFLVRSFIAPLKCNQCTSLMLGLSRQGVVCEVCGFACHVACQDRVPPQCPVPADQHRQGLLAIDPTRGVGTAYEGYVKVPKVGGVKKGWQRQFVAVCDFKLFLYDTQQLAGGPGGHGSLGHGASLAQIDKIQQACVSATQVLDMRDPDFIVSAVLESDVIHANRKDVPCIFRIATSMLDPPGLKSITLMMVDRESEKNKWVDALAELHRILKRNKLAHRRLVEPKQLLDSTLSIIKNCLSAVIISKERVLLGTEEGLFCVDLDNDEICKVGYNKKIEQLEYLPEEQLILCISGKQRNLRLIPVAALDLKHSVDWIKVADTKGCVTFCTTHLFYNQQSTHYFCVAVKKQVFIHQINRSKTRHGGRQVISLTAPVQCLDVTADRLCVGCHAIFYLYSLEALCEPVCLVQPDSNLSFVYHTPIDALMCIELPNYEYLLVFSQLGIFVNSKGKKSRERELMFASAPIYVSLRDEVLCVYAESHVDCFDVTSGEWLQTVNLRRTRPLNRQGTLCISQIGDQPHVVYMHPSHLRDNLIMIADVLHGAASRRRFSMRGADGTRTVDRRSRIISAPSNFNHLQHMGPGEVHKLIDLPTTLHEVAAQEEQAATGGKNRLSTWSSMSGGSSSTSSTPRPPLPNKPPPPRVSAFESAPFDHFEQQLFEYQSPTITGPSFSASQQQS</sequence>
<evidence type="ECO:0000256" key="6">
    <source>
        <dbReference type="ARBA" id="ARBA00022527"/>
    </source>
</evidence>
<keyword evidence="13" id="KW-0862">Zinc</keyword>
<evidence type="ECO:0000256" key="8">
    <source>
        <dbReference type="ARBA" id="ARBA00022679"/>
    </source>
</evidence>
<dbReference type="PROSITE" id="PS51285">
    <property type="entry name" value="AGC_KINASE_CTER"/>
    <property type="match status" value="1"/>
</dbReference>
<feature type="coiled-coil region" evidence="20">
    <location>
        <begin position="428"/>
        <end position="455"/>
    </location>
</feature>
<dbReference type="InterPro" id="IPR017892">
    <property type="entry name" value="Pkinase_C"/>
</dbReference>
<keyword evidence="15" id="KW-0460">Magnesium</keyword>
<dbReference type="InterPro" id="IPR001849">
    <property type="entry name" value="PH_domain"/>
</dbReference>
<dbReference type="SMART" id="SM00109">
    <property type="entry name" value="C1"/>
    <property type="match status" value="1"/>
</dbReference>
<dbReference type="PROSITE" id="PS50011">
    <property type="entry name" value="PROTEIN_KINASE_DOM"/>
    <property type="match status" value="1"/>
</dbReference>
<evidence type="ECO:0000256" key="18">
    <source>
        <dbReference type="ARBA" id="ARBA00048679"/>
    </source>
</evidence>
<dbReference type="CDD" id="cd01243">
    <property type="entry name" value="PH_MRCK"/>
    <property type="match status" value="1"/>
</dbReference>
<feature type="binding site" evidence="19">
    <location>
        <position position="108"/>
    </location>
    <ligand>
        <name>ATP</name>
        <dbReference type="ChEBI" id="CHEBI:30616"/>
    </ligand>
</feature>
<dbReference type="Pfam" id="PF00780">
    <property type="entry name" value="CNH"/>
    <property type="match status" value="1"/>
</dbReference>
<evidence type="ECO:0000313" key="29">
    <source>
        <dbReference type="Proteomes" id="UP000594260"/>
    </source>
</evidence>
<dbReference type="SMART" id="SM00220">
    <property type="entry name" value="S_TKc"/>
    <property type="match status" value="1"/>
</dbReference>
<comment type="cofactor">
    <cofactor evidence="1">
        <name>Mg(2+)</name>
        <dbReference type="ChEBI" id="CHEBI:18420"/>
    </cofactor>
</comment>
<feature type="region of interest" description="Disordered" evidence="21">
    <location>
        <begin position="1630"/>
        <end position="1649"/>
    </location>
</feature>
<dbReference type="InterPro" id="IPR011009">
    <property type="entry name" value="Kinase-like_dom_sf"/>
</dbReference>
<evidence type="ECO:0000256" key="16">
    <source>
        <dbReference type="ARBA" id="ARBA00023054"/>
    </source>
</evidence>
<evidence type="ECO:0000256" key="3">
    <source>
        <dbReference type="ARBA" id="ARBA00005719"/>
    </source>
</evidence>
<dbReference type="GO" id="GO:0005737">
    <property type="term" value="C:cytoplasm"/>
    <property type="evidence" value="ECO:0007669"/>
    <property type="project" value="UniProtKB-SubCell"/>
</dbReference>
<feature type="domain" description="PH" evidence="22">
    <location>
        <begin position="1044"/>
        <end position="1183"/>
    </location>
</feature>
<organism evidence="28 29">
    <name type="scientific">Varroa destructor</name>
    <name type="common">Honeybee mite</name>
    <dbReference type="NCBI Taxonomy" id="109461"/>
    <lineage>
        <taxon>Eukaryota</taxon>
        <taxon>Metazoa</taxon>
        <taxon>Ecdysozoa</taxon>
        <taxon>Arthropoda</taxon>
        <taxon>Chelicerata</taxon>
        <taxon>Arachnida</taxon>
        <taxon>Acari</taxon>
        <taxon>Parasitiformes</taxon>
        <taxon>Mesostigmata</taxon>
        <taxon>Gamasina</taxon>
        <taxon>Dermanyssoidea</taxon>
        <taxon>Varroidae</taxon>
        <taxon>Varroa</taxon>
    </lineage>
</organism>
<feature type="domain" description="AGC-kinase C-terminal" evidence="27">
    <location>
        <begin position="346"/>
        <end position="417"/>
    </location>
</feature>
<dbReference type="SUPFAM" id="SSF57889">
    <property type="entry name" value="Cysteine-rich domain"/>
    <property type="match status" value="1"/>
</dbReference>
<evidence type="ECO:0000313" key="28">
    <source>
        <dbReference type="EnsemblMetazoa" id="XP_022655949"/>
    </source>
</evidence>
<evidence type="ECO:0000256" key="10">
    <source>
        <dbReference type="ARBA" id="ARBA00022741"/>
    </source>
</evidence>
<feature type="domain" description="CNH" evidence="26">
    <location>
        <begin position="1207"/>
        <end position="1483"/>
    </location>
</feature>
<feature type="region of interest" description="Disordered" evidence="21">
    <location>
        <begin position="1574"/>
        <end position="1620"/>
    </location>
</feature>
<dbReference type="EC" id="2.7.11.1" evidence="4"/>
<comment type="catalytic activity">
    <reaction evidence="18">
        <text>L-seryl-[protein] + ATP = O-phospho-L-seryl-[protein] + ADP + H(+)</text>
        <dbReference type="Rhea" id="RHEA:17989"/>
        <dbReference type="Rhea" id="RHEA-COMP:9863"/>
        <dbReference type="Rhea" id="RHEA-COMP:11604"/>
        <dbReference type="ChEBI" id="CHEBI:15378"/>
        <dbReference type="ChEBI" id="CHEBI:29999"/>
        <dbReference type="ChEBI" id="CHEBI:30616"/>
        <dbReference type="ChEBI" id="CHEBI:83421"/>
        <dbReference type="ChEBI" id="CHEBI:456216"/>
        <dbReference type="EC" id="2.7.11.1"/>
    </reaction>
</comment>
<dbReference type="PROSITE" id="PS00108">
    <property type="entry name" value="PROTEIN_KINASE_ST"/>
    <property type="match status" value="1"/>
</dbReference>
<dbReference type="Pfam" id="PF25346">
    <property type="entry name" value="PH_MRCK"/>
    <property type="match status" value="1"/>
</dbReference>
<dbReference type="InterPro" id="IPR000719">
    <property type="entry name" value="Prot_kinase_dom"/>
</dbReference>
<dbReference type="InterPro" id="IPR046349">
    <property type="entry name" value="C1-like_sf"/>
</dbReference>
<evidence type="ECO:0000256" key="14">
    <source>
        <dbReference type="ARBA" id="ARBA00022840"/>
    </source>
</evidence>
<dbReference type="CDD" id="cd00132">
    <property type="entry name" value="CRIB"/>
    <property type="match status" value="1"/>
</dbReference>
<dbReference type="InterPro" id="IPR001180">
    <property type="entry name" value="CNH_dom"/>
</dbReference>
<dbReference type="PROSITE" id="PS50108">
    <property type="entry name" value="CRIB"/>
    <property type="match status" value="1"/>
</dbReference>
<name>A0A7M7JRR0_VARDE</name>
<feature type="coiled-coil region" evidence="20">
    <location>
        <begin position="840"/>
        <end position="891"/>
    </location>
</feature>
<dbReference type="Gene3D" id="1.10.510.10">
    <property type="entry name" value="Transferase(Phosphotransferase) domain 1"/>
    <property type="match status" value="1"/>
</dbReference>
<dbReference type="GO" id="GO:0004674">
    <property type="term" value="F:protein serine/threonine kinase activity"/>
    <property type="evidence" value="ECO:0007669"/>
    <property type="project" value="UniProtKB-KW"/>
</dbReference>
<dbReference type="PROSITE" id="PS00479">
    <property type="entry name" value="ZF_DAG_PE_1"/>
    <property type="match status" value="1"/>
</dbReference>
<dbReference type="InterPro" id="IPR050839">
    <property type="entry name" value="Rho-assoc_Ser/Thr_Kinase"/>
</dbReference>
<protein>
    <recommendedName>
        <fullName evidence="4">non-specific serine/threonine protein kinase</fullName>
        <ecNumber evidence="4">2.7.11.1</ecNumber>
    </recommendedName>
</protein>
<dbReference type="SMART" id="SM00036">
    <property type="entry name" value="CNH"/>
    <property type="match status" value="1"/>
</dbReference>
<dbReference type="InterPro" id="IPR011993">
    <property type="entry name" value="PH-like_dom_sf"/>
</dbReference>
<dbReference type="InterPro" id="IPR000095">
    <property type="entry name" value="CRIB_dom"/>
</dbReference>
<dbReference type="SUPFAM" id="SSF56112">
    <property type="entry name" value="Protein kinase-like (PK-like)"/>
    <property type="match status" value="1"/>
</dbReference>
<dbReference type="CTD" id="37858"/>
<evidence type="ECO:0000259" key="25">
    <source>
        <dbReference type="PROSITE" id="PS50108"/>
    </source>
</evidence>
<dbReference type="InterPro" id="IPR017441">
    <property type="entry name" value="Protein_kinase_ATP_BS"/>
</dbReference>
<dbReference type="Proteomes" id="UP000594260">
    <property type="component" value="Unplaced"/>
</dbReference>
<dbReference type="CDD" id="cd05597">
    <property type="entry name" value="STKc_DMPK_like"/>
    <property type="match status" value="1"/>
</dbReference>
<dbReference type="CDD" id="cd20809">
    <property type="entry name" value="C1_MRCK"/>
    <property type="match status" value="1"/>
</dbReference>
<keyword evidence="29" id="KW-1185">Reference proteome</keyword>
<evidence type="ECO:0000256" key="17">
    <source>
        <dbReference type="ARBA" id="ARBA00047899"/>
    </source>
</evidence>
<dbReference type="Pfam" id="PF00433">
    <property type="entry name" value="Pkinase_C"/>
    <property type="match status" value="1"/>
</dbReference>
<dbReference type="PANTHER" id="PTHR22988">
    <property type="entry name" value="MYOTONIC DYSTROPHY S/T KINASE-RELATED"/>
    <property type="match status" value="1"/>
</dbReference>
<dbReference type="GeneID" id="111248241"/>
<feature type="domain" description="CRIB" evidence="25">
    <location>
        <begin position="1539"/>
        <end position="1552"/>
    </location>
</feature>
<evidence type="ECO:0000256" key="5">
    <source>
        <dbReference type="ARBA" id="ARBA00022490"/>
    </source>
</evidence>
<evidence type="ECO:0000259" key="23">
    <source>
        <dbReference type="PROSITE" id="PS50011"/>
    </source>
</evidence>
<dbReference type="Pfam" id="PF00130">
    <property type="entry name" value="C1_1"/>
    <property type="match status" value="1"/>
</dbReference>